<feature type="compositionally biased region" description="Pro residues" evidence="1">
    <location>
        <begin position="151"/>
        <end position="172"/>
    </location>
</feature>
<evidence type="ECO:0000313" key="2">
    <source>
        <dbReference type="EMBL" id="KNC56069.1"/>
    </source>
</evidence>
<feature type="region of interest" description="Disordered" evidence="1">
    <location>
        <begin position="145"/>
        <end position="210"/>
    </location>
</feature>
<dbReference type="AlphaFoldDB" id="A0A0L0DUV3"/>
<evidence type="ECO:0000313" key="3">
    <source>
        <dbReference type="Proteomes" id="UP000054408"/>
    </source>
</evidence>
<sequence length="233" mass="24856">MAFAAREMVVRLLVDGARLSVWMMLRKAATAVDHKARTARSRYAVPAAWTALADAVYAASSVVGDDDDSSGGALECVIEEGLLRGLLPDWIEALGSSELGVASACFGPRAPMRTPAVRTDASRALEAMCAIEGFRDAAGRLGADGARAEVPLPPPPAPPLPSPVHRPTPAEPSPRRTRRKTTTTPAREQIQHHVSQSKTLRSSPALRSPFAVKRTNIEPVLDSPTRWGVSGLR</sequence>
<feature type="compositionally biased region" description="Polar residues" evidence="1">
    <location>
        <begin position="192"/>
        <end position="202"/>
    </location>
</feature>
<accession>A0A0L0DUV3</accession>
<reference evidence="2 3" key="1">
    <citation type="submission" date="2010-05" db="EMBL/GenBank/DDBJ databases">
        <title>The Genome Sequence of Thecamonas trahens ATCC 50062.</title>
        <authorList>
            <consortium name="The Broad Institute Genome Sequencing Platform"/>
            <person name="Russ C."/>
            <person name="Cuomo C."/>
            <person name="Shea T."/>
            <person name="Young S.K."/>
            <person name="Zeng Q."/>
            <person name="Koehrsen M."/>
            <person name="Haas B."/>
            <person name="Borodovsky M."/>
            <person name="Guigo R."/>
            <person name="Alvarado L."/>
            <person name="Berlin A."/>
            <person name="Bochicchio J."/>
            <person name="Borenstein D."/>
            <person name="Chapman S."/>
            <person name="Chen Z."/>
            <person name="Freedman E."/>
            <person name="Gellesch M."/>
            <person name="Goldberg J."/>
            <person name="Griggs A."/>
            <person name="Gujja S."/>
            <person name="Heilman E."/>
            <person name="Heiman D."/>
            <person name="Hepburn T."/>
            <person name="Howarth C."/>
            <person name="Jen D."/>
            <person name="Larson L."/>
            <person name="Mehta T."/>
            <person name="Park D."/>
            <person name="Pearson M."/>
            <person name="Roberts A."/>
            <person name="Saif S."/>
            <person name="Shenoy N."/>
            <person name="Sisk P."/>
            <person name="Stolte C."/>
            <person name="Sykes S."/>
            <person name="Thomson T."/>
            <person name="Walk T."/>
            <person name="White J."/>
            <person name="Yandava C."/>
            <person name="Burger G."/>
            <person name="Gray M.W."/>
            <person name="Holland P.W.H."/>
            <person name="King N."/>
            <person name="Lang F.B.F."/>
            <person name="Roger A.J."/>
            <person name="Ruiz-Trillo I."/>
            <person name="Lander E."/>
            <person name="Nusbaum C."/>
        </authorList>
    </citation>
    <scope>NUCLEOTIDE SEQUENCE [LARGE SCALE GENOMIC DNA]</scope>
    <source>
        <strain evidence="2 3">ATCC 50062</strain>
    </source>
</reference>
<name>A0A0L0DUV3_THETB</name>
<gene>
    <name evidence="2" type="ORF">AMSG_02081</name>
</gene>
<dbReference type="GeneID" id="25561792"/>
<organism evidence="2 3">
    <name type="scientific">Thecamonas trahens ATCC 50062</name>
    <dbReference type="NCBI Taxonomy" id="461836"/>
    <lineage>
        <taxon>Eukaryota</taxon>
        <taxon>Apusozoa</taxon>
        <taxon>Apusomonadida</taxon>
        <taxon>Apusomonadidae</taxon>
        <taxon>Thecamonas</taxon>
    </lineage>
</organism>
<protein>
    <submittedName>
        <fullName evidence="2">Uncharacterized protein</fullName>
    </submittedName>
</protein>
<dbReference type="EMBL" id="GL349440">
    <property type="protein sequence ID" value="KNC56069.1"/>
    <property type="molecule type" value="Genomic_DNA"/>
</dbReference>
<evidence type="ECO:0000256" key="1">
    <source>
        <dbReference type="SAM" id="MobiDB-lite"/>
    </source>
</evidence>
<dbReference type="Proteomes" id="UP000054408">
    <property type="component" value="Unassembled WGS sequence"/>
</dbReference>
<dbReference type="RefSeq" id="XP_013761113.1">
    <property type="nucleotide sequence ID" value="XM_013905659.1"/>
</dbReference>
<proteinExistence type="predicted"/>
<keyword evidence="3" id="KW-1185">Reference proteome</keyword>